<proteinExistence type="predicted"/>
<dbReference type="EMBL" id="JBHTJL010000008">
    <property type="protein sequence ID" value="MFD1062081.1"/>
    <property type="molecule type" value="Genomic_DNA"/>
</dbReference>
<dbReference type="RefSeq" id="WP_386127608.1">
    <property type="nucleotide sequence ID" value="NZ_JBHTJL010000008.1"/>
</dbReference>
<dbReference type="Proteomes" id="UP001597013">
    <property type="component" value="Unassembled WGS sequence"/>
</dbReference>
<evidence type="ECO:0008006" key="3">
    <source>
        <dbReference type="Google" id="ProtNLM"/>
    </source>
</evidence>
<evidence type="ECO:0000313" key="1">
    <source>
        <dbReference type="EMBL" id="MFD1062081.1"/>
    </source>
</evidence>
<sequence>MSEKFGLDFYMVSFTITPEMLTMLDKDLNPTVEAGDFRIMIGSSSNDIRLREILLVK</sequence>
<name>A0ABW3N773_9FLAO</name>
<protein>
    <recommendedName>
        <fullName evidence="3">Fibronectin type III-like domain-containing protein</fullName>
    </recommendedName>
</protein>
<dbReference type="Gene3D" id="2.60.40.10">
    <property type="entry name" value="Immunoglobulins"/>
    <property type="match status" value="1"/>
</dbReference>
<gene>
    <name evidence="1" type="ORF">ACFQ1Q_02385</name>
</gene>
<dbReference type="InterPro" id="IPR013783">
    <property type="entry name" value="Ig-like_fold"/>
</dbReference>
<comment type="caution">
    <text evidence="1">The sequence shown here is derived from an EMBL/GenBank/DDBJ whole genome shotgun (WGS) entry which is preliminary data.</text>
</comment>
<reference evidence="2" key="1">
    <citation type="journal article" date="2019" name="Int. J. Syst. Evol. Microbiol.">
        <title>The Global Catalogue of Microorganisms (GCM) 10K type strain sequencing project: providing services to taxonomists for standard genome sequencing and annotation.</title>
        <authorList>
            <consortium name="The Broad Institute Genomics Platform"/>
            <consortium name="The Broad Institute Genome Sequencing Center for Infectious Disease"/>
            <person name="Wu L."/>
            <person name="Ma J."/>
        </authorList>
    </citation>
    <scope>NUCLEOTIDE SEQUENCE [LARGE SCALE GENOMIC DNA]</scope>
    <source>
        <strain evidence="2">CCUG 62215</strain>
    </source>
</reference>
<evidence type="ECO:0000313" key="2">
    <source>
        <dbReference type="Proteomes" id="UP001597013"/>
    </source>
</evidence>
<organism evidence="1 2">
    <name type="scientific">Winogradskyella litorisediminis</name>
    <dbReference type="NCBI Taxonomy" id="1156618"/>
    <lineage>
        <taxon>Bacteria</taxon>
        <taxon>Pseudomonadati</taxon>
        <taxon>Bacteroidota</taxon>
        <taxon>Flavobacteriia</taxon>
        <taxon>Flavobacteriales</taxon>
        <taxon>Flavobacteriaceae</taxon>
        <taxon>Winogradskyella</taxon>
    </lineage>
</organism>
<keyword evidence="2" id="KW-1185">Reference proteome</keyword>
<accession>A0ABW3N773</accession>